<dbReference type="EMBL" id="JAUMIS010000002">
    <property type="protein sequence ID" value="MDO3722703.1"/>
    <property type="molecule type" value="Genomic_DNA"/>
</dbReference>
<gene>
    <name evidence="1" type="ORF">QVZ43_13335</name>
</gene>
<organism evidence="1 2">
    <name type="scientific">Marinobacter suaedae</name>
    <dbReference type="NCBI Taxonomy" id="3057675"/>
    <lineage>
        <taxon>Bacteria</taxon>
        <taxon>Pseudomonadati</taxon>
        <taxon>Pseudomonadota</taxon>
        <taxon>Gammaproteobacteria</taxon>
        <taxon>Pseudomonadales</taxon>
        <taxon>Marinobacteraceae</taxon>
        <taxon>Marinobacter</taxon>
    </lineage>
</organism>
<evidence type="ECO:0008006" key="3">
    <source>
        <dbReference type="Google" id="ProtNLM"/>
    </source>
</evidence>
<sequence>MSEPTLNQTVAGLIEQEALPKDYESTVEQTIMPLVDYVVALQARAQSPVVIGIHGAQGTGKSTLTLFLREILTRHRHCPAASFSLDDIYLTRAERQELSQRIHPLFITRGVPGTHDVALGQTVIDQLRLADAGSVTPIPSFDKSIDDRLPASQWPGHAGVASVILLEGWCLGARPEPEGALADPINALEAHEDPEGIWRRYVNDCLKGPYYRFFAQLDALVMLKAPSMESVLEWRTLQEHKLAAKLKNAPKEGGQSHSAQALHIMSDDEVQRFIMHYERVTRFCLTEMPERADVLIDVAEDHSLSLPHFKNK</sequence>
<comment type="caution">
    <text evidence="1">The sequence shown here is derived from an EMBL/GenBank/DDBJ whole genome shotgun (WGS) entry which is preliminary data.</text>
</comment>
<reference evidence="1" key="1">
    <citation type="submission" date="2023-07" db="EMBL/GenBank/DDBJ databases">
        <title>Marinobacter sp. chi1 genome sequencing and assembly.</title>
        <authorList>
            <person name="Park S."/>
        </authorList>
    </citation>
    <scope>NUCLEOTIDE SEQUENCE</scope>
    <source>
        <strain evidence="1">Chi1</strain>
    </source>
</reference>
<evidence type="ECO:0000313" key="1">
    <source>
        <dbReference type="EMBL" id="MDO3722703.1"/>
    </source>
</evidence>
<proteinExistence type="predicted"/>
<dbReference type="RefSeq" id="WP_302910323.1">
    <property type="nucleotide sequence ID" value="NZ_JAUMIS010000002.1"/>
</dbReference>
<accession>A0ABT8W385</accession>
<dbReference type="SUPFAM" id="SSF52540">
    <property type="entry name" value="P-loop containing nucleoside triphosphate hydrolases"/>
    <property type="match status" value="1"/>
</dbReference>
<dbReference type="Proteomes" id="UP001168640">
    <property type="component" value="Unassembled WGS sequence"/>
</dbReference>
<name>A0ABT8W385_9GAMM</name>
<dbReference type="Gene3D" id="3.40.50.300">
    <property type="entry name" value="P-loop containing nucleotide triphosphate hydrolases"/>
    <property type="match status" value="1"/>
</dbReference>
<keyword evidence="2" id="KW-1185">Reference proteome</keyword>
<evidence type="ECO:0000313" key="2">
    <source>
        <dbReference type="Proteomes" id="UP001168640"/>
    </source>
</evidence>
<dbReference type="InterPro" id="IPR027417">
    <property type="entry name" value="P-loop_NTPase"/>
</dbReference>
<protein>
    <recommendedName>
        <fullName evidence="3">Kinase</fullName>
    </recommendedName>
</protein>